<protein>
    <submittedName>
        <fullName evidence="2">Glycerophosphoryl diester phosphodiesterase</fullName>
    </submittedName>
</protein>
<evidence type="ECO:0000313" key="3">
    <source>
        <dbReference type="Proteomes" id="UP000293519"/>
    </source>
</evidence>
<dbReference type="RefSeq" id="WP_375880256.1">
    <property type="nucleotide sequence ID" value="NZ_SGWW01000001.1"/>
</dbReference>
<organism evidence="2 3">
    <name type="scientific">Microcella putealis</name>
    <dbReference type="NCBI Taxonomy" id="337005"/>
    <lineage>
        <taxon>Bacteria</taxon>
        <taxon>Bacillati</taxon>
        <taxon>Actinomycetota</taxon>
        <taxon>Actinomycetes</taxon>
        <taxon>Micrococcales</taxon>
        <taxon>Microbacteriaceae</taxon>
        <taxon>Microcella</taxon>
    </lineage>
</organism>
<evidence type="ECO:0000259" key="1">
    <source>
        <dbReference type="PROSITE" id="PS51704"/>
    </source>
</evidence>
<dbReference type="PROSITE" id="PS51704">
    <property type="entry name" value="GP_PDE"/>
    <property type="match status" value="1"/>
</dbReference>
<dbReference type="GO" id="GO:0006629">
    <property type="term" value="P:lipid metabolic process"/>
    <property type="evidence" value="ECO:0007669"/>
    <property type="project" value="InterPro"/>
</dbReference>
<dbReference type="Proteomes" id="UP000293519">
    <property type="component" value="Unassembled WGS sequence"/>
</dbReference>
<name>A0A4Q7LUZ2_9MICO</name>
<dbReference type="Pfam" id="PF03009">
    <property type="entry name" value="GDPD"/>
    <property type="match status" value="1"/>
</dbReference>
<keyword evidence="3" id="KW-1185">Reference proteome</keyword>
<dbReference type="Gene3D" id="3.20.20.190">
    <property type="entry name" value="Phosphatidylinositol (PI) phosphodiesterase"/>
    <property type="match status" value="1"/>
</dbReference>
<dbReference type="InterPro" id="IPR030395">
    <property type="entry name" value="GP_PDE_dom"/>
</dbReference>
<dbReference type="PANTHER" id="PTHR43805">
    <property type="entry name" value="GLYCEROPHOSPHORYL DIESTER PHOSPHODIESTERASE"/>
    <property type="match status" value="1"/>
</dbReference>
<evidence type="ECO:0000313" key="2">
    <source>
        <dbReference type="EMBL" id="RZS58916.1"/>
    </source>
</evidence>
<dbReference type="GO" id="GO:0008081">
    <property type="term" value="F:phosphoric diester hydrolase activity"/>
    <property type="evidence" value="ECO:0007669"/>
    <property type="project" value="InterPro"/>
</dbReference>
<feature type="domain" description="GP-PDE" evidence="1">
    <location>
        <begin position="12"/>
        <end position="248"/>
    </location>
</feature>
<gene>
    <name evidence="2" type="ORF">EV141_0127</name>
</gene>
<proteinExistence type="predicted"/>
<comment type="caution">
    <text evidence="2">The sequence shown here is derived from an EMBL/GenBank/DDBJ whole genome shotgun (WGS) entry which is preliminary data.</text>
</comment>
<accession>A0A4Q7LUZ2</accession>
<dbReference type="EMBL" id="SGWW01000001">
    <property type="protein sequence ID" value="RZS58916.1"/>
    <property type="molecule type" value="Genomic_DNA"/>
</dbReference>
<sequence>MASLPYFEPARPRVFAHRGLALEAPENTLLAFAHALAAGVDHVETDVHASSDGVAVVAHDEDLSRIGGRTERVDALTAADLARLDLGDGQHVPTLAEALDAFPDLRFNIDLKSEASIAPTVEAIRATRAEDRVLVTSFSEQRRRAALRMLPGVATSASGPRFALALATSVLRATPAVRRALAGIHAVQIPERARGLSTVTPARIRAFHAAGVEVHVWTVNDPDTMHRLLDRGVDGIVTDRADLAVAVLAERQER</sequence>
<dbReference type="CDD" id="cd08561">
    <property type="entry name" value="GDPD_cytoplasmic_ScUgpQ2_like"/>
    <property type="match status" value="1"/>
</dbReference>
<reference evidence="2 3" key="1">
    <citation type="journal article" date="2015" name="Stand. Genomic Sci.">
        <title>Genomic Encyclopedia of Bacterial and Archaeal Type Strains, Phase III: the genomes of soil and plant-associated and newly described type strains.</title>
        <authorList>
            <person name="Whitman W.B."/>
            <person name="Woyke T."/>
            <person name="Klenk H.P."/>
            <person name="Zhou Y."/>
            <person name="Lilburn T.G."/>
            <person name="Beck B.J."/>
            <person name="De Vos P."/>
            <person name="Vandamme P."/>
            <person name="Eisen J.A."/>
            <person name="Garrity G."/>
            <person name="Hugenholtz P."/>
            <person name="Kyrpides N.C."/>
        </authorList>
    </citation>
    <scope>NUCLEOTIDE SEQUENCE [LARGE SCALE GENOMIC DNA]</scope>
    <source>
        <strain evidence="2 3">CV2</strain>
    </source>
</reference>
<dbReference type="AlphaFoldDB" id="A0A4Q7LUZ2"/>
<dbReference type="SUPFAM" id="SSF51695">
    <property type="entry name" value="PLC-like phosphodiesterases"/>
    <property type="match status" value="1"/>
</dbReference>
<dbReference type="PANTHER" id="PTHR43805:SF1">
    <property type="entry name" value="GP-PDE DOMAIN-CONTAINING PROTEIN"/>
    <property type="match status" value="1"/>
</dbReference>
<dbReference type="InterPro" id="IPR017946">
    <property type="entry name" value="PLC-like_Pdiesterase_TIM-brl"/>
</dbReference>